<feature type="domain" description="YjiS-like" evidence="2">
    <location>
        <begin position="34"/>
        <end position="65"/>
    </location>
</feature>
<keyword evidence="1" id="KW-1133">Transmembrane helix</keyword>
<organism evidence="3 4">
    <name type="scientific">Thalassobaculum litoreum DSM 18839</name>
    <dbReference type="NCBI Taxonomy" id="1123362"/>
    <lineage>
        <taxon>Bacteria</taxon>
        <taxon>Pseudomonadati</taxon>
        <taxon>Pseudomonadota</taxon>
        <taxon>Alphaproteobacteria</taxon>
        <taxon>Rhodospirillales</taxon>
        <taxon>Thalassobaculaceae</taxon>
        <taxon>Thalassobaculum</taxon>
    </lineage>
</organism>
<evidence type="ECO:0000259" key="2">
    <source>
        <dbReference type="Pfam" id="PF06568"/>
    </source>
</evidence>
<proteinExistence type="predicted"/>
<dbReference type="Pfam" id="PF06568">
    <property type="entry name" value="YjiS-like"/>
    <property type="match status" value="1"/>
</dbReference>
<name>A0A8G2BF80_9PROT</name>
<protein>
    <recommendedName>
        <fullName evidence="2">YjiS-like domain-containing protein</fullName>
    </recommendedName>
</protein>
<dbReference type="EMBL" id="FNBW01000001">
    <property type="protein sequence ID" value="SDF17823.1"/>
    <property type="molecule type" value="Genomic_DNA"/>
</dbReference>
<accession>A0A8G2BF80</accession>
<sequence>MTQRTDNPFMIAASALSEPYAALAGVAHLLAWPFRSISRAYRMRRTAMELENLDARTLRDIGIERMSINHIARASVDHPAADPRQAVTWR</sequence>
<keyword evidence="4" id="KW-1185">Reference proteome</keyword>
<comment type="caution">
    <text evidence="3">The sequence shown here is derived from an EMBL/GenBank/DDBJ whole genome shotgun (WGS) entry which is preliminary data.</text>
</comment>
<gene>
    <name evidence="3" type="ORF">SAMN05660686_00584</name>
</gene>
<reference evidence="3 4" key="1">
    <citation type="submission" date="2016-10" db="EMBL/GenBank/DDBJ databases">
        <authorList>
            <person name="Varghese N."/>
            <person name="Submissions S."/>
        </authorList>
    </citation>
    <scope>NUCLEOTIDE SEQUENCE [LARGE SCALE GENOMIC DNA]</scope>
    <source>
        <strain evidence="3 4">DSM 18839</strain>
    </source>
</reference>
<dbReference type="InterPro" id="IPR009506">
    <property type="entry name" value="YjiS-like"/>
</dbReference>
<evidence type="ECO:0000313" key="3">
    <source>
        <dbReference type="EMBL" id="SDF17823.1"/>
    </source>
</evidence>
<keyword evidence="1" id="KW-0812">Transmembrane</keyword>
<evidence type="ECO:0000313" key="4">
    <source>
        <dbReference type="Proteomes" id="UP000198615"/>
    </source>
</evidence>
<dbReference type="Proteomes" id="UP000198615">
    <property type="component" value="Unassembled WGS sequence"/>
</dbReference>
<evidence type="ECO:0000256" key="1">
    <source>
        <dbReference type="SAM" id="Phobius"/>
    </source>
</evidence>
<dbReference type="RefSeq" id="WP_028794652.1">
    <property type="nucleotide sequence ID" value="NZ_FNBW01000001.1"/>
</dbReference>
<keyword evidence="1" id="KW-0472">Membrane</keyword>
<dbReference type="AlphaFoldDB" id="A0A8G2BF80"/>
<feature type="transmembrane region" description="Helical" evidence="1">
    <location>
        <begin position="20"/>
        <end position="38"/>
    </location>
</feature>